<dbReference type="GO" id="GO:0016853">
    <property type="term" value="F:isomerase activity"/>
    <property type="evidence" value="ECO:0007669"/>
    <property type="project" value="UniProtKB-KW"/>
</dbReference>
<dbReference type="PANTHER" id="PTHR33591">
    <property type="entry name" value="BETA-CAROTENE ISOMERASE D27"/>
    <property type="match status" value="1"/>
</dbReference>
<feature type="domain" description="Beta-carotene isomerase D27-like C-terminal" evidence="1">
    <location>
        <begin position="186"/>
        <end position="257"/>
    </location>
</feature>
<evidence type="ECO:0000259" key="1">
    <source>
        <dbReference type="Pfam" id="PF13225"/>
    </source>
</evidence>
<accession>A0A3L6G6W4</accession>
<organism evidence="2">
    <name type="scientific">Zea mays</name>
    <name type="common">Maize</name>
    <dbReference type="NCBI Taxonomy" id="4577"/>
    <lineage>
        <taxon>Eukaryota</taxon>
        <taxon>Viridiplantae</taxon>
        <taxon>Streptophyta</taxon>
        <taxon>Embryophyta</taxon>
        <taxon>Tracheophyta</taxon>
        <taxon>Spermatophyta</taxon>
        <taxon>Magnoliopsida</taxon>
        <taxon>Liliopsida</taxon>
        <taxon>Poales</taxon>
        <taxon>Poaceae</taxon>
        <taxon>PACMAD clade</taxon>
        <taxon>Panicoideae</taxon>
        <taxon>Andropogonodae</taxon>
        <taxon>Andropogoneae</taxon>
        <taxon>Tripsacinae</taxon>
        <taxon>Zea</taxon>
    </lineage>
</organism>
<sequence length="332" mass="36019">MAPPLATRGLPLASRGQPSCAASCSSCQPSCLQLGRQPSRRFRCSSPQVDAAAVAPGKGGEYRPSFADDLLLAFFRSKMVKASSTPSTDPLFPPSIYLEFRKPTPCSREVGWDSEKPGYAGLMEVANRLMVKGKSALETEQAAVRVLQSLFPPLLLVLYKALLAPIANGQLAAMMLARATAISCQWLMGSCSVNSVTLPDGKSWSSGVFVEKCKYLEESKCLGICINTCKLPTQTFFKDHMGVDLYMEPNFEDYSCQGQNSKIKRSKVYAVVNRSSTSGCRLHLLILTKPSRNRAWTSAQTQGGVESSEEIAAQMSSVAPKFDMLPVKDCTS</sequence>
<dbReference type="AlphaFoldDB" id="A0A3L6G6W4"/>
<dbReference type="GO" id="GO:0005506">
    <property type="term" value="F:iron ion binding"/>
    <property type="evidence" value="ECO:0007669"/>
    <property type="project" value="InterPro"/>
</dbReference>
<dbReference type="EMBL" id="NCVQ01000002">
    <property type="protein sequence ID" value="PWZ44066.1"/>
    <property type="molecule type" value="Genomic_DNA"/>
</dbReference>
<comment type="caution">
    <text evidence="2">The sequence shown here is derived from an EMBL/GenBank/DDBJ whole genome shotgun (WGS) entry which is preliminary data.</text>
</comment>
<dbReference type="Proteomes" id="UP000251960">
    <property type="component" value="Chromosome 10"/>
</dbReference>
<dbReference type="ExpressionAtlas" id="A0A3L6G6W4">
    <property type="expression patterns" value="baseline and differential"/>
</dbReference>
<dbReference type="InterPro" id="IPR038938">
    <property type="entry name" value="D27-like"/>
</dbReference>
<dbReference type="Pfam" id="PF13225">
    <property type="entry name" value="D27-like_C"/>
    <property type="match status" value="1"/>
</dbReference>
<dbReference type="InterPro" id="IPR025114">
    <property type="entry name" value="D27-like_C"/>
</dbReference>
<protein>
    <submittedName>
        <fullName evidence="2">Beta-carotene isomerase D27, chloroplastic</fullName>
    </submittedName>
</protein>
<evidence type="ECO:0000313" key="2">
    <source>
        <dbReference type="EMBL" id="PWZ44066.1"/>
    </source>
</evidence>
<gene>
    <name evidence="2" type="primary">D27_2</name>
    <name evidence="2" type="ORF">Zm00014a_035024</name>
</gene>
<keyword evidence="2" id="KW-0413">Isomerase</keyword>
<proteinExistence type="predicted"/>
<reference evidence="2" key="1">
    <citation type="journal article" date="2018" name="Nat. Genet.">
        <title>Extensive intraspecific gene order and gene structural variations between Mo17 and other maize genomes.</title>
        <authorList>
            <person name="Sun S."/>
            <person name="Zhou Y."/>
            <person name="Chen J."/>
            <person name="Shi J."/>
            <person name="Zhao H."/>
            <person name="Zhao H."/>
            <person name="Song W."/>
            <person name="Zhang M."/>
            <person name="Cui Y."/>
            <person name="Dong X."/>
            <person name="Liu H."/>
            <person name="Ma X."/>
            <person name="Jiao Y."/>
            <person name="Wang B."/>
            <person name="Wei X."/>
            <person name="Stein J.C."/>
            <person name="Glaubitz J.C."/>
            <person name="Lu F."/>
            <person name="Yu G."/>
            <person name="Liang C."/>
            <person name="Fengler K."/>
            <person name="Li B."/>
            <person name="Rafalski A."/>
            <person name="Schnable P.S."/>
            <person name="Ware D.H."/>
            <person name="Buckler E.S."/>
            <person name="Lai J."/>
        </authorList>
    </citation>
    <scope>NUCLEOTIDE SEQUENCE [LARGE SCALE GENOMIC DNA]</scope>
    <source>
        <tissue evidence="2">Seedling</tissue>
    </source>
</reference>
<name>A0A3L6G6W4_MAIZE</name>
<dbReference type="PANTHER" id="PTHR33591:SF2">
    <property type="entry name" value="BETA-CAROTENE ISOMERASE D27"/>
    <property type="match status" value="1"/>
</dbReference>